<evidence type="ECO:0000256" key="5">
    <source>
        <dbReference type="ARBA" id="ARBA00022490"/>
    </source>
</evidence>
<comment type="similarity">
    <text evidence="2">Belongs to the Rab3-GAP catalytic subunit family.</text>
</comment>
<accession>A0A139ATH7</accession>
<dbReference type="InterPro" id="IPR045700">
    <property type="entry name" value="Rab3GAP1"/>
</dbReference>
<gene>
    <name evidence="7" type="ORF">M427DRAFT_400291</name>
</gene>
<dbReference type="STRING" id="1344416.A0A139ATH7"/>
<evidence type="ECO:0000256" key="2">
    <source>
        <dbReference type="ARBA" id="ARBA00008856"/>
    </source>
</evidence>
<keyword evidence="4" id="KW-0343">GTPase activation</keyword>
<dbReference type="GO" id="GO:0005737">
    <property type="term" value="C:cytoplasm"/>
    <property type="evidence" value="ECO:0007669"/>
    <property type="project" value="UniProtKB-SubCell"/>
</dbReference>
<keyword evidence="5" id="KW-0963">Cytoplasm</keyword>
<name>A0A139ATH7_GONPJ</name>
<dbReference type="PANTHER" id="PTHR21422">
    <property type="entry name" value="RAB3 GTPASE-ACTIVATING PROTEIN CATALYTIC SUBUNIT"/>
    <property type="match status" value="1"/>
</dbReference>
<evidence type="ECO:0000256" key="3">
    <source>
        <dbReference type="ARBA" id="ARBA00015817"/>
    </source>
</evidence>
<dbReference type="AlphaFoldDB" id="A0A139ATH7"/>
<evidence type="ECO:0000256" key="1">
    <source>
        <dbReference type="ARBA" id="ARBA00004496"/>
    </source>
</evidence>
<dbReference type="GO" id="GO:0005096">
    <property type="term" value="F:GTPase activator activity"/>
    <property type="evidence" value="ECO:0007669"/>
    <property type="project" value="UniProtKB-KW"/>
</dbReference>
<evidence type="ECO:0000313" key="8">
    <source>
        <dbReference type="Proteomes" id="UP000070544"/>
    </source>
</evidence>
<dbReference type="EMBL" id="KQ965736">
    <property type="protein sequence ID" value="KXS20019.1"/>
    <property type="molecule type" value="Genomic_DNA"/>
</dbReference>
<dbReference type="Pfam" id="PF13890">
    <property type="entry name" value="Rab3-GTPase_cat"/>
    <property type="match status" value="1"/>
</dbReference>
<proteinExistence type="inferred from homology"/>
<dbReference type="Proteomes" id="UP000070544">
    <property type="component" value="Unassembled WGS sequence"/>
</dbReference>
<reference evidence="7 8" key="1">
    <citation type="journal article" date="2015" name="Genome Biol. Evol.">
        <title>Phylogenomic analyses indicate that early fungi evolved digesting cell walls of algal ancestors of land plants.</title>
        <authorList>
            <person name="Chang Y."/>
            <person name="Wang S."/>
            <person name="Sekimoto S."/>
            <person name="Aerts A.L."/>
            <person name="Choi C."/>
            <person name="Clum A."/>
            <person name="LaButti K.M."/>
            <person name="Lindquist E.A."/>
            <person name="Yee Ngan C."/>
            <person name="Ohm R.A."/>
            <person name="Salamov A.A."/>
            <person name="Grigoriev I.V."/>
            <person name="Spatafora J.W."/>
            <person name="Berbee M.L."/>
        </authorList>
    </citation>
    <scope>NUCLEOTIDE SEQUENCE [LARGE SCALE GENOMIC DNA]</scope>
    <source>
        <strain evidence="7 8">JEL478</strain>
    </source>
</reference>
<organism evidence="7 8">
    <name type="scientific">Gonapodya prolifera (strain JEL478)</name>
    <name type="common">Monoblepharis prolifera</name>
    <dbReference type="NCBI Taxonomy" id="1344416"/>
    <lineage>
        <taxon>Eukaryota</taxon>
        <taxon>Fungi</taxon>
        <taxon>Fungi incertae sedis</taxon>
        <taxon>Chytridiomycota</taxon>
        <taxon>Chytridiomycota incertae sedis</taxon>
        <taxon>Monoblepharidomycetes</taxon>
        <taxon>Monoblepharidales</taxon>
        <taxon>Gonapodyaceae</taxon>
        <taxon>Gonapodya</taxon>
    </lineage>
</organism>
<comment type="subcellular location">
    <subcellularLocation>
        <location evidence="1">Cytoplasm</location>
    </subcellularLocation>
</comment>
<dbReference type="InterPro" id="IPR026147">
    <property type="entry name" value="Rab3GAP1_conserved"/>
</dbReference>
<protein>
    <recommendedName>
        <fullName evidence="3">Rab3 GTPase-activating protein catalytic subunit</fullName>
    </recommendedName>
</protein>
<evidence type="ECO:0000259" key="6">
    <source>
        <dbReference type="Pfam" id="PF13890"/>
    </source>
</evidence>
<evidence type="ECO:0000313" key="7">
    <source>
        <dbReference type="EMBL" id="KXS20019.1"/>
    </source>
</evidence>
<keyword evidence="8" id="KW-1185">Reference proteome</keyword>
<dbReference type="OrthoDB" id="17346at2759"/>
<feature type="domain" description="Rab3GAP catalytic subunit conserved" evidence="6">
    <location>
        <begin position="1"/>
        <end position="78"/>
    </location>
</feature>
<dbReference type="PANTHER" id="PTHR21422:SF9">
    <property type="entry name" value="RAB3 GTPASE-ACTIVATING PROTEIN CATALYTIC SUBUNIT"/>
    <property type="match status" value="1"/>
</dbReference>
<evidence type="ECO:0000256" key="4">
    <source>
        <dbReference type="ARBA" id="ARBA00022468"/>
    </source>
</evidence>
<sequence length="228" mass="25730">MSAFKAANPGAVLADFVRWHSPRDWTEGEAGDFELSARMRDSGNLWAETWQQAKRVAAAKQEPLFDYEREAVKALQYLKSITVFELLLQLLPTSFLIVYDHLFTSTSSDITPVRSAHSFFANSLADFPWRSLPCAPGDTELTETASDLLDRLVEESRHAERMVARAASLERVIGPGMPSLIEAALTKEHGEGVRVHDGNERDAVWRMMIDSELRRNAFGLWKRYSTTL</sequence>